<dbReference type="EMBL" id="NBNE01000144">
    <property type="protein sequence ID" value="OWZ22342.1"/>
    <property type="molecule type" value="Genomic_DNA"/>
</dbReference>
<dbReference type="OrthoDB" id="126468at2759"/>
<proteinExistence type="predicted"/>
<name>A0A225WXU7_9STRA</name>
<accession>A0A225WXU7</accession>
<protein>
    <submittedName>
        <fullName evidence="1">Uncharacterized protein</fullName>
    </submittedName>
</protein>
<gene>
    <name evidence="1" type="ORF">PHMEG_0002967</name>
</gene>
<dbReference type="AlphaFoldDB" id="A0A225WXU7"/>
<keyword evidence="2" id="KW-1185">Reference proteome</keyword>
<comment type="caution">
    <text evidence="1">The sequence shown here is derived from an EMBL/GenBank/DDBJ whole genome shotgun (WGS) entry which is preliminary data.</text>
</comment>
<reference evidence="2" key="1">
    <citation type="submission" date="2017-03" db="EMBL/GenBank/DDBJ databases">
        <title>Phytopthora megakarya and P. palmivora, two closely related causual agents of cacao black pod achieved similar genome size and gene model numbers by different mechanisms.</title>
        <authorList>
            <person name="Ali S."/>
            <person name="Shao J."/>
            <person name="Larry D.J."/>
            <person name="Kronmiller B."/>
            <person name="Shen D."/>
            <person name="Strem M.D."/>
            <person name="Melnick R.L."/>
            <person name="Guiltinan M.J."/>
            <person name="Tyler B.M."/>
            <person name="Meinhardt L.W."/>
            <person name="Bailey B.A."/>
        </authorList>
    </citation>
    <scope>NUCLEOTIDE SEQUENCE [LARGE SCALE GENOMIC DNA]</scope>
    <source>
        <strain evidence="2">zdho120</strain>
    </source>
</reference>
<evidence type="ECO:0000313" key="1">
    <source>
        <dbReference type="EMBL" id="OWZ22342.1"/>
    </source>
</evidence>
<dbReference type="Proteomes" id="UP000198211">
    <property type="component" value="Unassembled WGS sequence"/>
</dbReference>
<sequence length="155" mass="17332">MPFQPVLHPASETGMTPTSYAYQHETGTNPGLQPAARNALVPSGNAPAGENGQKGAFQLVHGYGGIPTELRNAVKITYLSILTMQQGKEQPRFGVHLRCALTSPAQMWNRLRTAKRNRGESAEEWGDGIFRMCEALIYFEPRIEFEFFVYCIRNK</sequence>
<evidence type="ECO:0000313" key="2">
    <source>
        <dbReference type="Proteomes" id="UP000198211"/>
    </source>
</evidence>
<organism evidence="1 2">
    <name type="scientific">Phytophthora megakarya</name>
    <dbReference type="NCBI Taxonomy" id="4795"/>
    <lineage>
        <taxon>Eukaryota</taxon>
        <taxon>Sar</taxon>
        <taxon>Stramenopiles</taxon>
        <taxon>Oomycota</taxon>
        <taxon>Peronosporomycetes</taxon>
        <taxon>Peronosporales</taxon>
        <taxon>Peronosporaceae</taxon>
        <taxon>Phytophthora</taxon>
    </lineage>
</organism>